<dbReference type="Gene3D" id="3.40.50.1820">
    <property type="entry name" value="alpha/beta hydrolase"/>
    <property type="match status" value="1"/>
</dbReference>
<dbReference type="InterPro" id="IPR002921">
    <property type="entry name" value="Fungal_lipase-type"/>
</dbReference>
<dbReference type="Pfam" id="PF01764">
    <property type="entry name" value="Lipase_3"/>
    <property type="match status" value="1"/>
</dbReference>
<feature type="chain" id="PRO_5029744698" evidence="1">
    <location>
        <begin position="21"/>
        <end position="369"/>
    </location>
</feature>
<name>A0A7K0G2I6_9SPHI</name>
<evidence type="ECO:0000313" key="3">
    <source>
        <dbReference type="EMBL" id="MRX77881.1"/>
    </source>
</evidence>
<feature type="domain" description="Fungal lipase-type" evidence="2">
    <location>
        <begin position="87"/>
        <end position="242"/>
    </location>
</feature>
<dbReference type="SUPFAM" id="SSF53474">
    <property type="entry name" value="alpha/beta-Hydrolases"/>
    <property type="match status" value="1"/>
</dbReference>
<feature type="signal peptide" evidence="1">
    <location>
        <begin position="1"/>
        <end position="20"/>
    </location>
</feature>
<dbReference type="PANTHER" id="PTHR45856:SF11">
    <property type="entry name" value="FUNGAL LIPASE-LIKE DOMAIN-CONTAINING PROTEIN"/>
    <property type="match status" value="1"/>
</dbReference>
<evidence type="ECO:0000256" key="1">
    <source>
        <dbReference type="SAM" id="SignalP"/>
    </source>
</evidence>
<gene>
    <name evidence="3" type="ORF">GJU39_17500</name>
</gene>
<reference evidence="3 4" key="1">
    <citation type="submission" date="2019-11" db="EMBL/GenBank/DDBJ databases">
        <title>Pedobacter petrophilus genome.</title>
        <authorList>
            <person name="Feldbauer M.J."/>
            <person name="Newman J.D."/>
        </authorList>
    </citation>
    <scope>NUCLEOTIDE SEQUENCE [LARGE SCALE GENOMIC DNA]</scope>
    <source>
        <strain evidence="3 4">LMG 29686</strain>
    </source>
</reference>
<dbReference type="EMBL" id="WKKH01000033">
    <property type="protein sequence ID" value="MRX77881.1"/>
    <property type="molecule type" value="Genomic_DNA"/>
</dbReference>
<dbReference type="AlphaFoldDB" id="A0A7K0G2I6"/>
<organism evidence="3 4">
    <name type="scientific">Pedobacter petrophilus</name>
    <dbReference type="NCBI Taxonomy" id="1908241"/>
    <lineage>
        <taxon>Bacteria</taxon>
        <taxon>Pseudomonadati</taxon>
        <taxon>Bacteroidota</taxon>
        <taxon>Sphingobacteriia</taxon>
        <taxon>Sphingobacteriales</taxon>
        <taxon>Sphingobacteriaceae</taxon>
        <taxon>Pedobacter</taxon>
    </lineage>
</organism>
<dbReference type="Proteomes" id="UP000487757">
    <property type="component" value="Unassembled WGS sequence"/>
</dbReference>
<keyword evidence="1" id="KW-0732">Signal</keyword>
<protein>
    <submittedName>
        <fullName evidence="3">Lipase family protein</fullName>
    </submittedName>
</protein>
<evidence type="ECO:0000313" key="4">
    <source>
        <dbReference type="Proteomes" id="UP000487757"/>
    </source>
</evidence>
<keyword evidence="4" id="KW-1185">Reference proteome</keyword>
<proteinExistence type="predicted"/>
<dbReference type="InterPro" id="IPR051218">
    <property type="entry name" value="Sec_MonoDiacylglyc_Lipase"/>
</dbReference>
<evidence type="ECO:0000259" key="2">
    <source>
        <dbReference type="Pfam" id="PF01764"/>
    </source>
</evidence>
<dbReference type="GO" id="GO:0006629">
    <property type="term" value="P:lipid metabolic process"/>
    <property type="evidence" value="ECO:0007669"/>
    <property type="project" value="InterPro"/>
</dbReference>
<dbReference type="PANTHER" id="PTHR45856">
    <property type="entry name" value="ALPHA/BETA-HYDROLASES SUPERFAMILY PROTEIN"/>
    <property type="match status" value="1"/>
</dbReference>
<dbReference type="InterPro" id="IPR029058">
    <property type="entry name" value="AB_hydrolase_fold"/>
</dbReference>
<accession>A0A7K0G2I6</accession>
<sequence>MIMRFKLILALFFFPSLSFAQKKQTFHKGFDAWESNNLLQLSLAYLDTTAGNRFIDYLPSYRFLYRSKSIGLDNAYDLWVRTDSTIVITLRGTTADSRSLLADFYCAMVPAKGKLVLGKNDTFEYNLAKDDRAAVHAGFLLGFGFLSRDIGPKIDSLYQRGFHNYLVAGHSQGGALCYYVSAWMMHLKDIGKYPLLAIKTYSSASPKMANTYFVYDYDSRTRSEWTYSIINTADVVPEMPPTTQQIEQDMNTPNPLMALYQRMDGLPFLKRILLKRAFNKMRKGSQKASLAYQKYLGGYTEKIIQKAMPEIDLPSTVNTTYFQRPGVPVTLQTNPEYDQHFKINDGPYFHHGLNAYQFLLEYYYPEAFQ</sequence>
<dbReference type="OrthoDB" id="927373at2"/>
<comment type="caution">
    <text evidence="3">The sequence shown here is derived from an EMBL/GenBank/DDBJ whole genome shotgun (WGS) entry which is preliminary data.</text>
</comment>